<dbReference type="InterPro" id="IPR003527">
    <property type="entry name" value="MAP_kinase_CS"/>
</dbReference>
<dbReference type="SMART" id="SM00220">
    <property type="entry name" value="S_TKc"/>
    <property type="match status" value="1"/>
</dbReference>
<dbReference type="PRINTS" id="PR01770">
    <property type="entry name" value="ERK1ERK2MAPK"/>
</dbReference>
<keyword evidence="9 13" id="KW-0067">ATP-binding</keyword>
<keyword evidence="18" id="KW-1185">Reference proteome</keyword>
<evidence type="ECO:0000256" key="10">
    <source>
        <dbReference type="ARBA" id="ARBA00023306"/>
    </source>
</evidence>
<feature type="binding site" evidence="13">
    <location>
        <position position="47"/>
    </location>
    <ligand>
        <name>ATP</name>
        <dbReference type="ChEBI" id="CHEBI:30616"/>
    </ligand>
</feature>
<evidence type="ECO:0000256" key="12">
    <source>
        <dbReference type="ARBA" id="ARBA00048312"/>
    </source>
</evidence>
<dbReference type="PANTHER" id="PTHR24055">
    <property type="entry name" value="MITOGEN-ACTIVATED PROTEIN KINASE"/>
    <property type="match status" value="1"/>
</dbReference>
<dbReference type="Gene3D" id="3.30.200.20">
    <property type="entry name" value="Phosphorylase Kinase, domain 1"/>
    <property type="match status" value="1"/>
</dbReference>
<evidence type="ECO:0000256" key="9">
    <source>
        <dbReference type="ARBA" id="ARBA00022840"/>
    </source>
</evidence>
<dbReference type="FunFam" id="3.30.200.20:FF:000046">
    <property type="entry name" value="Mitogen-activated protein kinase"/>
    <property type="match status" value="1"/>
</dbReference>
<keyword evidence="15" id="KW-0460">Magnesium</keyword>
<dbReference type="InterPro" id="IPR008271">
    <property type="entry name" value="Ser/Thr_kinase_AS"/>
</dbReference>
<evidence type="ECO:0000256" key="11">
    <source>
        <dbReference type="ARBA" id="ARBA00047592"/>
    </source>
</evidence>
<dbReference type="PROSITE" id="PS01351">
    <property type="entry name" value="MAPK"/>
    <property type="match status" value="1"/>
</dbReference>
<dbReference type="Proteomes" id="UP000748531">
    <property type="component" value="Unassembled WGS sequence"/>
</dbReference>
<dbReference type="OrthoDB" id="192887at2759"/>
<dbReference type="SUPFAM" id="SSF56112">
    <property type="entry name" value="Protein kinase-like (PK-like)"/>
    <property type="match status" value="1"/>
</dbReference>
<dbReference type="PROSITE" id="PS50011">
    <property type="entry name" value="PROTEIN_KINASE_DOM"/>
    <property type="match status" value="1"/>
</dbReference>
<evidence type="ECO:0000256" key="6">
    <source>
        <dbReference type="ARBA" id="ARBA00022679"/>
    </source>
</evidence>
<evidence type="ECO:0000256" key="2">
    <source>
        <dbReference type="ARBA" id="ARBA00008832"/>
    </source>
</evidence>
<dbReference type="GO" id="GO:0004707">
    <property type="term" value="F:MAP kinase activity"/>
    <property type="evidence" value="ECO:0007669"/>
    <property type="project" value="UniProtKB-EC"/>
</dbReference>
<evidence type="ECO:0000256" key="4">
    <source>
        <dbReference type="ARBA" id="ARBA00022527"/>
    </source>
</evidence>
<name>A0A8J4TLP1_9TREM</name>
<evidence type="ECO:0000256" key="8">
    <source>
        <dbReference type="ARBA" id="ARBA00022777"/>
    </source>
</evidence>
<dbReference type="PROSITE" id="PS00107">
    <property type="entry name" value="PROTEIN_KINASE_ATP"/>
    <property type="match status" value="1"/>
</dbReference>
<comment type="similarity">
    <text evidence="15">Belongs to the protein kinase superfamily. Ser/Thr protein kinase family. MAP kinase subfamily.</text>
</comment>
<evidence type="ECO:0000256" key="15">
    <source>
        <dbReference type="RuleBase" id="RU361165"/>
    </source>
</evidence>
<dbReference type="EC" id="2.7.11.24" evidence="3 15"/>
<proteinExistence type="inferred from homology"/>
<evidence type="ECO:0000259" key="16">
    <source>
        <dbReference type="PROSITE" id="PS50011"/>
    </source>
</evidence>
<gene>
    <name evidence="17" type="ORF">PHET_01711</name>
</gene>
<keyword evidence="4 14" id="KW-0723">Serine/threonine-protein kinase</keyword>
<evidence type="ECO:0000313" key="18">
    <source>
        <dbReference type="Proteomes" id="UP000748531"/>
    </source>
</evidence>
<keyword evidence="7 13" id="KW-0547">Nucleotide-binding</keyword>
<keyword evidence="6 15" id="KW-0808">Transferase</keyword>
<dbReference type="InterPro" id="IPR017441">
    <property type="entry name" value="Protein_kinase_ATP_BS"/>
</dbReference>
<sequence length="347" mass="40088">MPGETVKGQVFDVSPRYTNLSFIGEGAYGIVVAAFDSKRQEKVAIKKTTPFEHQTFCQRTYRELKILLGFSHENIIDIKNVILIGKSLEDMKDVYIVQTLMDTDLYKLLKFFEASFLLHMFISEGLKYIHSANVLHRDLKPSNLLINASCDLKICDFGLARVNDPDYDHKGLLTEYVATRWYRAPEIMLNSKGYTKSIDIWSVGCIFGEMFNSRPLFPGKHYVDQLSLILGVLGYPNREDQTWIVNCNARRFVEKFKNSPRKPWKDIYPMADPKAIDLLERLLAFNPATRITVEEALAHPYLECYYDPNDEPVAEKPFYFEAELDDLPIAQLKERIYQEVGQFNEPP</sequence>
<dbReference type="EMBL" id="LUCH01000623">
    <property type="protein sequence ID" value="KAF5404697.1"/>
    <property type="molecule type" value="Genomic_DNA"/>
</dbReference>
<comment type="caution">
    <text evidence="17">The sequence shown here is derived from an EMBL/GenBank/DDBJ whole genome shotgun (WGS) entry which is preliminary data.</text>
</comment>
<organism evidence="17 18">
    <name type="scientific">Paragonimus heterotremus</name>
    <dbReference type="NCBI Taxonomy" id="100268"/>
    <lineage>
        <taxon>Eukaryota</taxon>
        <taxon>Metazoa</taxon>
        <taxon>Spiralia</taxon>
        <taxon>Lophotrochozoa</taxon>
        <taxon>Platyhelminthes</taxon>
        <taxon>Trematoda</taxon>
        <taxon>Digenea</taxon>
        <taxon>Plagiorchiida</taxon>
        <taxon>Troglotremata</taxon>
        <taxon>Troglotrematidae</taxon>
        <taxon>Paragonimus</taxon>
    </lineage>
</organism>
<feature type="domain" description="Protein kinase" evidence="16">
    <location>
        <begin position="17"/>
        <end position="302"/>
    </location>
</feature>
<dbReference type="InterPro" id="IPR008349">
    <property type="entry name" value="MAPK_ERK1/2"/>
</dbReference>
<evidence type="ECO:0000256" key="7">
    <source>
        <dbReference type="ARBA" id="ARBA00022741"/>
    </source>
</evidence>
<dbReference type="AlphaFoldDB" id="A0A8J4TLP1"/>
<dbReference type="FunFam" id="1.10.510.10:FF:000624">
    <property type="entry name" value="Mitogen-activated protein kinase"/>
    <property type="match status" value="1"/>
</dbReference>
<dbReference type="InterPro" id="IPR000719">
    <property type="entry name" value="Prot_kinase_dom"/>
</dbReference>
<dbReference type="Pfam" id="PF00069">
    <property type="entry name" value="Pkinase"/>
    <property type="match status" value="1"/>
</dbReference>
<comment type="similarity">
    <text evidence="2">Belongs to the protein kinase superfamily. CMGC Ser/Thr protein kinase family. MAP kinase subfamily.</text>
</comment>
<dbReference type="GO" id="GO:0005524">
    <property type="term" value="F:ATP binding"/>
    <property type="evidence" value="ECO:0007669"/>
    <property type="project" value="UniProtKB-UniRule"/>
</dbReference>
<comment type="catalytic activity">
    <reaction evidence="12">
        <text>L-seryl-[protein] + ATP = O-phospho-L-seryl-[protein] + ADP + H(+)</text>
        <dbReference type="Rhea" id="RHEA:17989"/>
        <dbReference type="Rhea" id="RHEA-COMP:9863"/>
        <dbReference type="Rhea" id="RHEA-COMP:11604"/>
        <dbReference type="ChEBI" id="CHEBI:15378"/>
        <dbReference type="ChEBI" id="CHEBI:29999"/>
        <dbReference type="ChEBI" id="CHEBI:30616"/>
        <dbReference type="ChEBI" id="CHEBI:83421"/>
        <dbReference type="ChEBI" id="CHEBI:456216"/>
        <dbReference type="EC" id="2.7.11.24"/>
    </reaction>
</comment>
<comment type="cofactor">
    <cofactor evidence="1 15">
        <name>Mg(2+)</name>
        <dbReference type="ChEBI" id="CHEBI:18420"/>
    </cofactor>
</comment>
<evidence type="ECO:0000256" key="1">
    <source>
        <dbReference type="ARBA" id="ARBA00001946"/>
    </source>
</evidence>
<keyword evidence="8 15" id="KW-0418">Kinase</keyword>
<accession>A0A8J4TLP1</accession>
<dbReference type="PROSITE" id="PS00108">
    <property type="entry name" value="PROTEIN_KINASE_ST"/>
    <property type="match status" value="1"/>
</dbReference>
<reference evidence="17" key="1">
    <citation type="submission" date="2019-05" db="EMBL/GenBank/DDBJ databases">
        <title>Annotation for the trematode Paragonimus heterotremus.</title>
        <authorList>
            <person name="Choi Y.-J."/>
        </authorList>
    </citation>
    <scope>NUCLEOTIDE SEQUENCE</scope>
    <source>
        <strain evidence="17">LC</strain>
    </source>
</reference>
<dbReference type="InterPro" id="IPR050117">
    <property type="entry name" value="MAPK"/>
</dbReference>
<dbReference type="Gene3D" id="1.10.510.10">
    <property type="entry name" value="Transferase(Phosphotransferase) domain 1"/>
    <property type="match status" value="1"/>
</dbReference>
<evidence type="ECO:0000256" key="5">
    <source>
        <dbReference type="ARBA" id="ARBA00022553"/>
    </source>
</evidence>
<keyword evidence="10" id="KW-0131">Cell cycle</keyword>
<dbReference type="InterPro" id="IPR011009">
    <property type="entry name" value="Kinase-like_dom_sf"/>
</dbReference>
<evidence type="ECO:0000256" key="3">
    <source>
        <dbReference type="ARBA" id="ARBA00012411"/>
    </source>
</evidence>
<keyword evidence="5" id="KW-0597">Phosphoprotein</keyword>
<evidence type="ECO:0000256" key="14">
    <source>
        <dbReference type="RuleBase" id="RU000304"/>
    </source>
</evidence>
<protein>
    <recommendedName>
        <fullName evidence="3 15">Mitogen-activated protein kinase</fullName>
        <ecNumber evidence="3 15">2.7.11.24</ecNumber>
    </recommendedName>
</protein>
<evidence type="ECO:0000256" key="13">
    <source>
        <dbReference type="PROSITE-ProRule" id="PRU10141"/>
    </source>
</evidence>
<comment type="activity regulation">
    <text evidence="15">Activated by threonine and tyrosine phosphorylation.</text>
</comment>
<evidence type="ECO:0000313" key="17">
    <source>
        <dbReference type="EMBL" id="KAF5404697.1"/>
    </source>
</evidence>
<comment type="catalytic activity">
    <reaction evidence="11 15">
        <text>L-threonyl-[protein] + ATP = O-phospho-L-threonyl-[protein] + ADP + H(+)</text>
        <dbReference type="Rhea" id="RHEA:46608"/>
        <dbReference type="Rhea" id="RHEA-COMP:11060"/>
        <dbReference type="Rhea" id="RHEA-COMP:11605"/>
        <dbReference type="ChEBI" id="CHEBI:15378"/>
        <dbReference type="ChEBI" id="CHEBI:30013"/>
        <dbReference type="ChEBI" id="CHEBI:30616"/>
        <dbReference type="ChEBI" id="CHEBI:61977"/>
        <dbReference type="ChEBI" id="CHEBI:456216"/>
        <dbReference type="EC" id="2.7.11.24"/>
    </reaction>
</comment>